<comment type="caution">
    <text evidence="1">The sequence shown here is derived from an EMBL/GenBank/DDBJ whole genome shotgun (WGS) entry which is preliminary data.</text>
</comment>
<dbReference type="Gene3D" id="3.40.462.10">
    <property type="entry name" value="FAD-linked oxidases, C-terminal domain"/>
    <property type="match status" value="1"/>
</dbReference>
<evidence type="ECO:0000313" key="1">
    <source>
        <dbReference type="EMBL" id="KAF9916361.1"/>
    </source>
</evidence>
<proteinExistence type="predicted"/>
<protein>
    <submittedName>
        <fullName evidence="1">Uncharacterized protein</fullName>
    </submittedName>
</protein>
<dbReference type="InterPro" id="IPR016170">
    <property type="entry name" value="Cytok_DH_C_sf"/>
</dbReference>
<keyword evidence="2" id="KW-1185">Reference proteome</keyword>
<sequence>MVEGNDQTQIFYLPFNTTGLGSSNGGRLWVQQSQRTGELPVTESPKQKAFRKRTQKVCRTTGVYIYRFMVAHPRLTPSVNKNMYSAMIRESDDVLFAPDAIHYLSTVGRVKSWDMEFAFKVDENYENVVRASNFVIEQMYEHAQRGEFPFNMPLEMRFIKASQMMMSNAYDDDPEAVYCTMEVLSMVYTKG</sequence>
<accession>A0A9P6LRH9</accession>
<name>A0A9P6LRH9_9FUNG</name>
<evidence type="ECO:0000313" key="2">
    <source>
        <dbReference type="Proteomes" id="UP000749646"/>
    </source>
</evidence>
<dbReference type="OrthoDB" id="610608at2759"/>
<gene>
    <name evidence="1" type="ORF">BGZ65_000309</name>
</gene>
<dbReference type="AlphaFoldDB" id="A0A9P6LRH9"/>
<organism evidence="1 2">
    <name type="scientific">Modicella reniformis</name>
    <dbReference type="NCBI Taxonomy" id="1440133"/>
    <lineage>
        <taxon>Eukaryota</taxon>
        <taxon>Fungi</taxon>
        <taxon>Fungi incertae sedis</taxon>
        <taxon>Mucoromycota</taxon>
        <taxon>Mortierellomycotina</taxon>
        <taxon>Mortierellomycetes</taxon>
        <taxon>Mortierellales</taxon>
        <taxon>Mortierellaceae</taxon>
        <taxon>Modicella</taxon>
    </lineage>
</organism>
<feature type="non-terminal residue" evidence="1">
    <location>
        <position position="1"/>
    </location>
</feature>
<dbReference type="Proteomes" id="UP000749646">
    <property type="component" value="Unassembled WGS sequence"/>
</dbReference>
<dbReference type="EMBL" id="JAAAHW010011983">
    <property type="protein sequence ID" value="KAF9916361.1"/>
    <property type="molecule type" value="Genomic_DNA"/>
</dbReference>
<reference evidence="1" key="1">
    <citation type="journal article" date="2020" name="Fungal Divers.">
        <title>Resolving the Mortierellaceae phylogeny through synthesis of multi-gene phylogenetics and phylogenomics.</title>
        <authorList>
            <person name="Vandepol N."/>
            <person name="Liber J."/>
            <person name="Desiro A."/>
            <person name="Na H."/>
            <person name="Kennedy M."/>
            <person name="Barry K."/>
            <person name="Grigoriev I.V."/>
            <person name="Miller A.N."/>
            <person name="O'Donnell K."/>
            <person name="Stajich J.E."/>
            <person name="Bonito G."/>
        </authorList>
    </citation>
    <scope>NUCLEOTIDE SEQUENCE</scope>
    <source>
        <strain evidence="1">MES-2147</strain>
    </source>
</reference>